<name>A0ABW5WVN1_9STAP</name>
<dbReference type="Pfam" id="PF06014">
    <property type="entry name" value="YqgQ-like"/>
    <property type="match status" value="1"/>
</dbReference>
<sequence length="67" mass="8266">MKDMNNDLTYINRLLRRFNIYVYDRDKHNMYTMMNMEISELYKSGLISKEEFLHAKLILTKRMNDIK</sequence>
<dbReference type="InterPro" id="IPR009256">
    <property type="entry name" value="YqgQ-like"/>
</dbReference>
<dbReference type="EMBL" id="JBHUOQ010000001">
    <property type="protein sequence ID" value="MFD2829434.1"/>
    <property type="molecule type" value="Genomic_DNA"/>
</dbReference>
<dbReference type="Proteomes" id="UP001597519">
    <property type="component" value="Unassembled WGS sequence"/>
</dbReference>
<dbReference type="InterPro" id="IPR023164">
    <property type="entry name" value="YqgQ-like_sf"/>
</dbReference>
<evidence type="ECO:0000313" key="2">
    <source>
        <dbReference type="Proteomes" id="UP001597519"/>
    </source>
</evidence>
<evidence type="ECO:0000313" key="1">
    <source>
        <dbReference type="EMBL" id="MFD2829434.1"/>
    </source>
</evidence>
<protein>
    <submittedName>
        <fullName evidence="1">YqgQ family protein</fullName>
    </submittedName>
</protein>
<dbReference type="Gene3D" id="1.10.287.760">
    <property type="entry name" value="YqgQ-like"/>
    <property type="match status" value="1"/>
</dbReference>
<keyword evidence="2" id="KW-1185">Reference proteome</keyword>
<gene>
    <name evidence="1" type="ORF">ACFSX4_03075</name>
</gene>
<dbReference type="RefSeq" id="WP_377771428.1">
    <property type="nucleotide sequence ID" value="NZ_JBHUOQ010000001.1"/>
</dbReference>
<proteinExistence type="predicted"/>
<comment type="caution">
    <text evidence="1">The sequence shown here is derived from an EMBL/GenBank/DDBJ whole genome shotgun (WGS) entry which is preliminary data.</text>
</comment>
<reference evidence="2" key="1">
    <citation type="journal article" date="2019" name="Int. J. Syst. Evol. Microbiol.">
        <title>The Global Catalogue of Microorganisms (GCM) 10K type strain sequencing project: providing services to taxonomists for standard genome sequencing and annotation.</title>
        <authorList>
            <consortium name="The Broad Institute Genomics Platform"/>
            <consortium name="The Broad Institute Genome Sequencing Center for Infectious Disease"/>
            <person name="Wu L."/>
            <person name="Ma J."/>
        </authorList>
    </citation>
    <scope>NUCLEOTIDE SEQUENCE [LARGE SCALE GENOMIC DNA]</scope>
    <source>
        <strain evidence="2">KCTC 33575</strain>
    </source>
</reference>
<dbReference type="SUPFAM" id="SSF158379">
    <property type="entry name" value="YqgQ-like"/>
    <property type="match status" value="1"/>
</dbReference>
<organism evidence="1 2">
    <name type="scientific">Corticicoccus populi</name>
    <dbReference type="NCBI Taxonomy" id="1812821"/>
    <lineage>
        <taxon>Bacteria</taxon>
        <taxon>Bacillati</taxon>
        <taxon>Bacillota</taxon>
        <taxon>Bacilli</taxon>
        <taxon>Bacillales</taxon>
        <taxon>Staphylococcaceae</taxon>
        <taxon>Corticicoccus</taxon>
    </lineage>
</organism>
<accession>A0ABW5WVN1</accession>